<dbReference type="AlphaFoldDB" id="A0A6M3M5P9"/>
<sequence length="48" mass="5485">MLRPARDERLPDGVGDIKSTWSWVDLLNAHVFLDALDEAHPPKTRDDD</sequence>
<organism evidence="1">
    <name type="scientific">viral metagenome</name>
    <dbReference type="NCBI Taxonomy" id="1070528"/>
    <lineage>
        <taxon>unclassified sequences</taxon>
        <taxon>metagenomes</taxon>
        <taxon>organismal metagenomes</taxon>
    </lineage>
</organism>
<protein>
    <submittedName>
        <fullName evidence="1">Uncharacterized protein</fullName>
    </submittedName>
</protein>
<reference evidence="1" key="1">
    <citation type="submission" date="2020-03" db="EMBL/GenBank/DDBJ databases">
        <title>The deep terrestrial virosphere.</title>
        <authorList>
            <person name="Holmfeldt K."/>
            <person name="Nilsson E."/>
            <person name="Simone D."/>
            <person name="Lopez-Fernandez M."/>
            <person name="Wu X."/>
            <person name="de Brujin I."/>
            <person name="Lundin D."/>
            <person name="Andersson A."/>
            <person name="Bertilsson S."/>
            <person name="Dopson M."/>
        </authorList>
    </citation>
    <scope>NUCLEOTIDE SEQUENCE</scope>
    <source>
        <strain evidence="1">MM171A00145</strain>
    </source>
</reference>
<evidence type="ECO:0000313" key="1">
    <source>
        <dbReference type="EMBL" id="QJB01123.1"/>
    </source>
</evidence>
<accession>A0A6M3M5P9</accession>
<name>A0A6M3M5P9_9ZZZZ</name>
<proteinExistence type="predicted"/>
<gene>
    <name evidence="1" type="ORF">MM171A00145_0060</name>
</gene>
<dbReference type="EMBL" id="MT143705">
    <property type="protein sequence ID" value="QJB01123.1"/>
    <property type="molecule type" value="Genomic_DNA"/>
</dbReference>